<dbReference type="PANTHER" id="PTHR33202">
    <property type="entry name" value="ZINC UPTAKE REGULATION PROTEIN"/>
    <property type="match status" value="1"/>
</dbReference>
<evidence type="ECO:0000313" key="9">
    <source>
        <dbReference type="EMBL" id="EHS85805.1"/>
    </source>
</evidence>
<keyword evidence="3 7" id="KW-0862">Zinc</keyword>
<gene>
    <name evidence="9" type="ORF">PS3_16410</name>
</gene>
<feature type="binding site" evidence="7">
    <location>
        <position position="144"/>
    </location>
    <ligand>
        <name>Zn(2+)</name>
        <dbReference type="ChEBI" id="CHEBI:29105"/>
    </ligand>
</feature>
<dbReference type="InterPro" id="IPR036390">
    <property type="entry name" value="WH_DNA-bd_sf"/>
</dbReference>
<reference evidence="9 10" key="1">
    <citation type="journal article" date="2013" name="Genome Announc.">
        <title>Genome Sequence of Lactobacillus gastricus PS3, a Strain Isolated from Human Milk.</title>
        <authorList>
            <person name="Martin V."/>
            <person name="Cardenas N."/>
            <person name="Jimenez E."/>
            <person name="Maldonado A."/>
            <person name="Rodriguez J.M."/>
            <person name="Fernandez L."/>
        </authorList>
    </citation>
    <scope>NUCLEOTIDE SEQUENCE [LARGE SCALE GENOMIC DNA]</scope>
    <source>
        <strain evidence="9 10">PS3</strain>
    </source>
</reference>
<dbReference type="GO" id="GO:1900376">
    <property type="term" value="P:regulation of secondary metabolite biosynthetic process"/>
    <property type="evidence" value="ECO:0007669"/>
    <property type="project" value="TreeGrafter"/>
</dbReference>
<dbReference type="Gene3D" id="3.30.1490.190">
    <property type="match status" value="1"/>
</dbReference>
<dbReference type="InterPro" id="IPR002481">
    <property type="entry name" value="FUR"/>
</dbReference>
<comment type="caution">
    <text evidence="9">The sequence shown here is derived from an EMBL/GenBank/DDBJ whole genome shotgun (WGS) entry which is preliminary data.</text>
</comment>
<keyword evidence="5" id="KW-0238">DNA-binding</keyword>
<feature type="binding site" evidence="7">
    <location>
        <position position="97"/>
    </location>
    <ligand>
        <name>Zn(2+)</name>
        <dbReference type="ChEBI" id="CHEBI:29105"/>
    </ligand>
</feature>
<organism evidence="9 10">
    <name type="scientific">Limosilactobacillus gastricus PS3</name>
    <dbReference type="NCBI Taxonomy" id="1144300"/>
    <lineage>
        <taxon>Bacteria</taxon>
        <taxon>Bacillati</taxon>
        <taxon>Bacillota</taxon>
        <taxon>Bacilli</taxon>
        <taxon>Lactobacillales</taxon>
        <taxon>Lactobacillaceae</taxon>
        <taxon>Limosilactobacillus</taxon>
    </lineage>
</organism>
<keyword evidence="7" id="KW-0479">Metal-binding</keyword>
<dbReference type="Proteomes" id="UP000004567">
    <property type="component" value="Unassembled WGS sequence"/>
</dbReference>
<evidence type="ECO:0000256" key="6">
    <source>
        <dbReference type="ARBA" id="ARBA00023163"/>
    </source>
</evidence>
<evidence type="ECO:0000256" key="4">
    <source>
        <dbReference type="ARBA" id="ARBA00023015"/>
    </source>
</evidence>
<comment type="cofactor">
    <cofactor evidence="7">
        <name>Zn(2+)</name>
        <dbReference type="ChEBI" id="CHEBI:29105"/>
    </cofactor>
    <text evidence="7">Binds 1 zinc ion per subunit.</text>
</comment>
<feature type="binding site" evidence="7">
    <location>
        <position position="141"/>
    </location>
    <ligand>
        <name>Zn(2+)</name>
        <dbReference type="ChEBI" id="CHEBI:29105"/>
    </ligand>
</feature>
<dbReference type="Gene3D" id="1.10.10.10">
    <property type="entry name" value="Winged helix-like DNA-binding domain superfamily/Winged helix DNA-binding domain"/>
    <property type="match status" value="1"/>
</dbReference>
<evidence type="ECO:0000256" key="1">
    <source>
        <dbReference type="ARBA" id="ARBA00007957"/>
    </source>
</evidence>
<dbReference type="InterPro" id="IPR036388">
    <property type="entry name" value="WH-like_DNA-bd_sf"/>
</dbReference>
<dbReference type="Pfam" id="PF01475">
    <property type="entry name" value="FUR"/>
    <property type="match status" value="1"/>
</dbReference>
<dbReference type="OrthoDB" id="8659436at2"/>
<dbReference type="STRING" id="1144300.PS3_16410"/>
<dbReference type="CDD" id="cd07153">
    <property type="entry name" value="Fur_like"/>
    <property type="match status" value="1"/>
</dbReference>
<comment type="similarity">
    <text evidence="1">Belongs to the Fur family.</text>
</comment>
<accession>H4GK52</accession>
<dbReference type="GO" id="GO:0045892">
    <property type="term" value="P:negative regulation of DNA-templated transcription"/>
    <property type="evidence" value="ECO:0007669"/>
    <property type="project" value="TreeGrafter"/>
</dbReference>
<evidence type="ECO:0000256" key="7">
    <source>
        <dbReference type="PIRSR" id="PIRSR602481-1"/>
    </source>
</evidence>
<dbReference type="SUPFAM" id="SSF46785">
    <property type="entry name" value="Winged helix' DNA-binding domain"/>
    <property type="match status" value="1"/>
</dbReference>
<dbReference type="GO" id="GO:0000976">
    <property type="term" value="F:transcription cis-regulatory region binding"/>
    <property type="evidence" value="ECO:0007669"/>
    <property type="project" value="TreeGrafter"/>
</dbReference>
<evidence type="ECO:0000313" key="10">
    <source>
        <dbReference type="Proteomes" id="UP000004567"/>
    </source>
</evidence>
<keyword evidence="2" id="KW-0678">Repressor</keyword>
<keyword evidence="8" id="KW-0408">Iron</keyword>
<evidence type="ECO:0000256" key="5">
    <source>
        <dbReference type="ARBA" id="ARBA00023125"/>
    </source>
</evidence>
<dbReference type="InterPro" id="IPR043135">
    <property type="entry name" value="Fur_C"/>
</dbReference>
<dbReference type="PATRIC" id="fig|1144300.3.peg.1295"/>
<evidence type="ECO:0000256" key="3">
    <source>
        <dbReference type="ARBA" id="ARBA00022833"/>
    </source>
</evidence>
<proteinExistence type="inferred from homology"/>
<feature type="binding site" evidence="7">
    <location>
        <position position="100"/>
    </location>
    <ligand>
        <name>Zn(2+)</name>
        <dbReference type="ChEBI" id="CHEBI:29105"/>
    </ligand>
</feature>
<protein>
    <submittedName>
        <fullName evidence="9">Ferric uptake regulator</fullName>
    </submittedName>
</protein>
<comment type="cofactor">
    <cofactor evidence="8">
        <name>Mn(2+)</name>
        <dbReference type="ChEBI" id="CHEBI:29035"/>
    </cofactor>
    <cofactor evidence="8">
        <name>Fe(2+)</name>
        <dbReference type="ChEBI" id="CHEBI:29033"/>
    </cofactor>
    <text evidence="8">Binds 1 Mn(2+) or Fe(2+) ion per subunit.</text>
</comment>
<keyword evidence="6" id="KW-0804">Transcription</keyword>
<evidence type="ECO:0000256" key="2">
    <source>
        <dbReference type="ARBA" id="ARBA00022491"/>
    </source>
</evidence>
<dbReference type="AlphaFoldDB" id="H4GK52"/>
<feature type="binding site" evidence="8">
    <location>
        <position position="115"/>
    </location>
    <ligand>
        <name>Fe cation</name>
        <dbReference type="ChEBI" id="CHEBI:24875"/>
    </ligand>
</feature>
<dbReference type="GO" id="GO:0008270">
    <property type="term" value="F:zinc ion binding"/>
    <property type="evidence" value="ECO:0007669"/>
    <property type="project" value="TreeGrafter"/>
</dbReference>
<keyword evidence="4" id="KW-0805">Transcription regulation</keyword>
<sequence length="149" mass="17228">MSEAEEYQHALDILHQNHVRLTSQRKLILNYLVTHHTHPSVEMIYDDLQDTDASISIATIYNTLNLLIDQHLVIELSNGDGSTHYDYFGNPHFHVVCDRCGKITDVFDDEYRDMELRLRQVAAKQTEYLVTKSDVEVHGICPECQQKEA</sequence>
<evidence type="ECO:0000256" key="8">
    <source>
        <dbReference type="PIRSR" id="PIRSR602481-2"/>
    </source>
</evidence>
<dbReference type="EMBL" id="AICN01000057">
    <property type="protein sequence ID" value="EHS85805.1"/>
    <property type="molecule type" value="Genomic_DNA"/>
</dbReference>
<dbReference type="PANTHER" id="PTHR33202:SF7">
    <property type="entry name" value="FERRIC UPTAKE REGULATION PROTEIN"/>
    <property type="match status" value="1"/>
</dbReference>
<dbReference type="RefSeq" id="WP_007122435.1">
    <property type="nucleotide sequence ID" value="NZ_AICN01000057.1"/>
</dbReference>
<dbReference type="GO" id="GO:0003700">
    <property type="term" value="F:DNA-binding transcription factor activity"/>
    <property type="evidence" value="ECO:0007669"/>
    <property type="project" value="InterPro"/>
</dbReference>
<name>H4GK52_9LACO</name>